<evidence type="ECO:0000313" key="5">
    <source>
        <dbReference type="EMBL" id="RYN62169.1"/>
    </source>
</evidence>
<proteinExistence type="inferred from homology"/>
<dbReference type="Proteomes" id="UP000292402">
    <property type="component" value="Unassembled WGS sequence"/>
</dbReference>
<dbReference type="InterPro" id="IPR006846">
    <property type="entry name" value="Ribosomal_eS30"/>
</dbReference>
<evidence type="ECO:0000256" key="1">
    <source>
        <dbReference type="ARBA" id="ARBA00022980"/>
    </source>
</evidence>
<accession>A0A4Q4MYT1</accession>
<dbReference type="AlphaFoldDB" id="A0A4Q4MYT1"/>
<evidence type="ECO:0000256" key="3">
    <source>
        <dbReference type="RuleBase" id="RU364011"/>
    </source>
</evidence>
<comment type="similarity">
    <text evidence="3">Belongs to the eukaryotic ribosomal protein eS30 family.</text>
</comment>
<organism evidence="5 6">
    <name type="scientific">Alternaria tenuissima</name>
    <dbReference type="NCBI Taxonomy" id="119927"/>
    <lineage>
        <taxon>Eukaryota</taxon>
        <taxon>Fungi</taxon>
        <taxon>Dikarya</taxon>
        <taxon>Ascomycota</taxon>
        <taxon>Pezizomycotina</taxon>
        <taxon>Dothideomycetes</taxon>
        <taxon>Pleosporomycetidae</taxon>
        <taxon>Pleosporales</taxon>
        <taxon>Pleosporineae</taxon>
        <taxon>Pleosporaceae</taxon>
        <taxon>Alternaria</taxon>
        <taxon>Alternaria sect. Alternaria</taxon>
        <taxon>Alternaria alternata complex</taxon>
    </lineage>
</organism>
<dbReference type="GO" id="GO:1990904">
    <property type="term" value="C:ribonucleoprotein complex"/>
    <property type="evidence" value="ECO:0007669"/>
    <property type="project" value="UniProtKB-KW"/>
</dbReference>
<evidence type="ECO:0000256" key="2">
    <source>
        <dbReference type="ARBA" id="ARBA00023274"/>
    </source>
</evidence>
<dbReference type="Pfam" id="PF04758">
    <property type="entry name" value="Ribosomal_S30"/>
    <property type="match status" value="1"/>
</dbReference>
<dbReference type="GO" id="GO:0005840">
    <property type="term" value="C:ribosome"/>
    <property type="evidence" value="ECO:0007669"/>
    <property type="project" value="UniProtKB-KW"/>
</dbReference>
<name>A0A4Q4MYT1_9PLEO</name>
<dbReference type="EMBL" id="PDXA01000001">
    <property type="protein sequence ID" value="RYN62169.1"/>
    <property type="molecule type" value="Genomic_DNA"/>
</dbReference>
<feature type="compositionally biased region" description="Polar residues" evidence="4">
    <location>
        <begin position="15"/>
        <end position="25"/>
    </location>
</feature>
<dbReference type="GO" id="GO:0003735">
    <property type="term" value="F:structural constituent of ribosome"/>
    <property type="evidence" value="ECO:0007669"/>
    <property type="project" value="UniProtKB-UniRule"/>
</dbReference>
<keyword evidence="1 3" id="KW-0689">Ribosomal protein</keyword>
<comment type="caution">
    <text evidence="5">The sequence shown here is derived from an EMBL/GenBank/DDBJ whole genome shotgun (WGS) entry which is preliminary data.</text>
</comment>
<gene>
    <name evidence="5" type="ORF">AA0114_g423</name>
</gene>
<reference evidence="6" key="1">
    <citation type="journal article" date="2019" name="bioRxiv">
        <title>Genomics, evolutionary history and diagnostics of the Alternaria alternata species group including apple and Asian pear pathotypes.</title>
        <authorList>
            <person name="Armitage A.D."/>
            <person name="Cockerton H.M."/>
            <person name="Sreenivasaprasad S."/>
            <person name="Woodhall J.W."/>
            <person name="Lane C.R."/>
            <person name="Harrison R.J."/>
            <person name="Clarkson J.P."/>
        </authorList>
    </citation>
    <scope>NUCLEOTIDE SEQUENCE [LARGE SCALE GENOMIC DNA]</scope>
    <source>
        <strain evidence="6">FERA 1082</strain>
    </source>
</reference>
<keyword evidence="2 3" id="KW-0687">Ribonucleoprotein</keyword>
<protein>
    <recommendedName>
        <fullName evidence="3">40S ribosomal protein S30</fullName>
    </recommendedName>
</protein>
<feature type="region of interest" description="Disordered" evidence="4">
    <location>
        <begin position="1"/>
        <end position="34"/>
    </location>
</feature>
<evidence type="ECO:0000313" key="6">
    <source>
        <dbReference type="Proteomes" id="UP000292402"/>
    </source>
</evidence>
<sequence>MGKVHGSLARAGKVKSQTPKVSSYPSIRERLSDR</sequence>
<dbReference type="GO" id="GO:0006412">
    <property type="term" value="P:translation"/>
    <property type="evidence" value="ECO:0007669"/>
    <property type="project" value="InterPro"/>
</dbReference>
<evidence type="ECO:0000256" key="4">
    <source>
        <dbReference type="SAM" id="MobiDB-lite"/>
    </source>
</evidence>